<keyword evidence="3" id="KW-1185">Reference proteome</keyword>
<evidence type="ECO:0000313" key="2">
    <source>
        <dbReference type="EMBL" id="MBB3332294.1"/>
    </source>
</evidence>
<feature type="domain" description="GH3 middle" evidence="1">
    <location>
        <begin position="342"/>
        <end position="406"/>
    </location>
</feature>
<dbReference type="InterPro" id="IPR004993">
    <property type="entry name" value="GH3"/>
</dbReference>
<sequence>MNRCRLAHGLWQLANRGHGRRFARALARPEQTQQALLQTLLLRNAETRFGIAHGFAGIRSVREFQARVPIQPPEALAPWVEAIRAGETAVLTREPVRRLVPTSGSTGPARLIPWTSRLQREFGRAVGAWTHDLFARDPALMAGPAYWSISPAGPVPEEAGGAVPIGLAADSAYLGRWLAPLVDATLAVPGAVRDLQEIEAFRYVTLLCLLRTPALRLISVWHPSFLTLLLDALPRHRERLLADIARGGLTLPEEEVPSARIAALGRRLAPLPARARALASADFTAPTSLWTGLRLVSAWADARAAEPAAELAERLPGVAFQAKGLLATEAVISLPFAGRHPLAVTSHFVEFLDDTGRARQAHEVTPGERYRPLVTTGGGLYRFDLGDLIEVTGRLGATPTLRFLGRDDRASDLCGEKLSDAFVQGVLDRLLATARGVRFAMLAPDPRPDGRPGYTLFLEAETPPTDGAARLELGLADNPHYAHARWLGQLAPAALQPVRGAQRAYLQAPQHRGRLGEIKPAALDARPGWRAVLTVVGEA</sequence>
<dbReference type="GO" id="GO:0005737">
    <property type="term" value="C:cytoplasm"/>
    <property type="evidence" value="ECO:0007669"/>
    <property type="project" value="TreeGrafter"/>
</dbReference>
<gene>
    <name evidence="2" type="ORF">BDK63_003188</name>
</gene>
<dbReference type="GO" id="GO:0003677">
    <property type="term" value="F:DNA binding"/>
    <property type="evidence" value="ECO:0007669"/>
    <property type="project" value="UniProtKB-KW"/>
</dbReference>
<dbReference type="AlphaFoldDB" id="A0A7W5K5G1"/>
<reference evidence="2 3" key="1">
    <citation type="submission" date="2020-08" db="EMBL/GenBank/DDBJ databases">
        <title>Genomic Encyclopedia of Archaeal and Bacterial Type Strains, Phase II (KMG-II): from individual species to whole genera.</title>
        <authorList>
            <person name="Goeker M."/>
        </authorList>
    </citation>
    <scope>NUCLEOTIDE SEQUENCE [LARGE SCALE GENOMIC DNA]</scope>
    <source>
        <strain evidence="2 3">5AG</strain>
    </source>
</reference>
<evidence type="ECO:0000313" key="3">
    <source>
        <dbReference type="Proteomes" id="UP000553442"/>
    </source>
</evidence>
<comment type="caution">
    <text evidence="2">The sequence shown here is derived from an EMBL/GenBank/DDBJ whole genome shotgun (WGS) entry which is preliminary data.</text>
</comment>
<name>A0A7W5K5G1_9GAMM</name>
<dbReference type="PANTHER" id="PTHR31901">
    <property type="entry name" value="GH3 DOMAIN-CONTAINING PROTEIN"/>
    <property type="match status" value="1"/>
</dbReference>
<dbReference type="GO" id="GO:0016881">
    <property type="term" value="F:acid-amino acid ligase activity"/>
    <property type="evidence" value="ECO:0007669"/>
    <property type="project" value="TreeGrafter"/>
</dbReference>
<evidence type="ECO:0000259" key="1">
    <source>
        <dbReference type="Pfam" id="PF23571"/>
    </source>
</evidence>
<proteinExistence type="predicted"/>
<dbReference type="Pfam" id="PF03321">
    <property type="entry name" value="GH3"/>
    <property type="match status" value="1"/>
</dbReference>
<protein>
    <submittedName>
        <fullName evidence="2">Antitoxin (DNA-binding transcriptional repressor) of toxin-antitoxin stability system</fullName>
    </submittedName>
</protein>
<accession>A0A7W5K5G1</accession>
<dbReference type="Pfam" id="PF23571">
    <property type="entry name" value="GH3_M"/>
    <property type="match status" value="1"/>
</dbReference>
<dbReference type="InterPro" id="IPR055377">
    <property type="entry name" value="GH3_M"/>
</dbReference>
<dbReference type="Proteomes" id="UP000553442">
    <property type="component" value="Unassembled WGS sequence"/>
</dbReference>
<dbReference type="EMBL" id="JACHZF010000028">
    <property type="protein sequence ID" value="MBB3332294.1"/>
    <property type="molecule type" value="Genomic_DNA"/>
</dbReference>
<dbReference type="PANTHER" id="PTHR31901:SF9">
    <property type="entry name" value="GH3 DOMAIN-CONTAINING PROTEIN"/>
    <property type="match status" value="1"/>
</dbReference>
<organism evidence="2 3">
    <name type="scientific">Halomonas campaniensis</name>
    <dbReference type="NCBI Taxonomy" id="213554"/>
    <lineage>
        <taxon>Bacteria</taxon>
        <taxon>Pseudomonadati</taxon>
        <taxon>Pseudomonadota</taxon>
        <taxon>Gammaproteobacteria</taxon>
        <taxon>Oceanospirillales</taxon>
        <taxon>Halomonadaceae</taxon>
        <taxon>Halomonas</taxon>
    </lineage>
</organism>
<dbReference type="RefSeq" id="WP_183333684.1">
    <property type="nucleotide sequence ID" value="NZ_JACHZF010000028.1"/>
</dbReference>
<keyword evidence="2" id="KW-0238">DNA-binding</keyword>